<organism evidence="1 2">
    <name type="scientific">Smallanthus sonchifolius</name>
    <dbReference type="NCBI Taxonomy" id="185202"/>
    <lineage>
        <taxon>Eukaryota</taxon>
        <taxon>Viridiplantae</taxon>
        <taxon>Streptophyta</taxon>
        <taxon>Embryophyta</taxon>
        <taxon>Tracheophyta</taxon>
        <taxon>Spermatophyta</taxon>
        <taxon>Magnoliopsida</taxon>
        <taxon>eudicotyledons</taxon>
        <taxon>Gunneridae</taxon>
        <taxon>Pentapetalae</taxon>
        <taxon>asterids</taxon>
        <taxon>campanulids</taxon>
        <taxon>Asterales</taxon>
        <taxon>Asteraceae</taxon>
        <taxon>Asteroideae</taxon>
        <taxon>Heliantheae alliance</taxon>
        <taxon>Millerieae</taxon>
        <taxon>Smallanthus</taxon>
    </lineage>
</organism>
<keyword evidence="2" id="KW-1185">Reference proteome</keyword>
<sequence length="211" mass="23681">MSVKNDCGHHRDHQRRKFYYLLMAAIIAVIIIILFVILLIFLILRPSKPNFTLDDVTLYAFNISTATTALTSNFQITISSRNPNSRIGIYYDKLDVYATYRNQQITLPTMIPPAYQGHKDVNVWSPYMYGTEVPIAPYLAVSLAEDETAGTVLVNVRAAGRVRWKVGTFVSTAYRLNVNCPAYITFGNKNDGYAVGPAVKYQLVEGCNVDV</sequence>
<accession>A0ACB8ZZG4</accession>
<name>A0ACB8ZZG4_9ASTR</name>
<gene>
    <name evidence="1" type="ORF">L1987_73324</name>
</gene>
<dbReference type="EMBL" id="CM042042">
    <property type="protein sequence ID" value="KAI3703334.1"/>
    <property type="molecule type" value="Genomic_DNA"/>
</dbReference>
<reference evidence="1 2" key="2">
    <citation type="journal article" date="2022" name="Mol. Ecol. Resour.">
        <title>The genomes of chicory, endive, great burdock and yacon provide insights into Asteraceae paleo-polyploidization history and plant inulin production.</title>
        <authorList>
            <person name="Fan W."/>
            <person name="Wang S."/>
            <person name="Wang H."/>
            <person name="Wang A."/>
            <person name="Jiang F."/>
            <person name="Liu H."/>
            <person name="Zhao H."/>
            <person name="Xu D."/>
            <person name="Zhang Y."/>
        </authorList>
    </citation>
    <scope>NUCLEOTIDE SEQUENCE [LARGE SCALE GENOMIC DNA]</scope>
    <source>
        <strain evidence="2">cv. Yunnan</strain>
        <tissue evidence="1">Leaves</tissue>
    </source>
</reference>
<evidence type="ECO:0000313" key="1">
    <source>
        <dbReference type="EMBL" id="KAI3703334.1"/>
    </source>
</evidence>
<evidence type="ECO:0000313" key="2">
    <source>
        <dbReference type="Proteomes" id="UP001056120"/>
    </source>
</evidence>
<reference evidence="2" key="1">
    <citation type="journal article" date="2022" name="Mol. Ecol. Resour.">
        <title>The genomes of chicory, endive, great burdock and yacon provide insights into Asteraceae palaeo-polyploidization history and plant inulin production.</title>
        <authorList>
            <person name="Fan W."/>
            <person name="Wang S."/>
            <person name="Wang H."/>
            <person name="Wang A."/>
            <person name="Jiang F."/>
            <person name="Liu H."/>
            <person name="Zhao H."/>
            <person name="Xu D."/>
            <person name="Zhang Y."/>
        </authorList>
    </citation>
    <scope>NUCLEOTIDE SEQUENCE [LARGE SCALE GENOMIC DNA]</scope>
    <source>
        <strain evidence="2">cv. Yunnan</strain>
    </source>
</reference>
<protein>
    <submittedName>
        <fullName evidence="1">Uncharacterized protein</fullName>
    </submittedName>
</protein>
<dbReference type="Proteomes" id="UP001056120">
    <property type="component" value="Linkage Group LG25"/>
</dbReference>
<proteinExistence type="predicted"/>
<comment type="caution">
    <text evidence="1">The sequence shown here is derived from an EMBL/GenBank/DDBJ whole genome shotgun (WGS) entry which is preliminary data.</text>
</comment>